<comment type="subcellular location">
    <subcellularLocation>
        <location evidence="1">Nucleus</location>
    </subcellularLocation>
</comment>
<dbReference type="FunCoup" id="A0A067NZ30">
    <property type="interactions" value="191"/>
</dbReference>
<dbReference type="HOGENOM" id="CLU_065847_1_2_1"/>
<keyword evidence="5" id="KW-0819">tRNA processing</keyword>
<dbReference type="Proteomes" id="UP000027073">
    <property type="component" value="Unassembled WGS sequence"/>
</dbReference>
<dbReference type="InterPro" id="IPR036504">
    <property type="entry name" value="CGI121/TPRKB_sf"/>
</dbReference>
<reference evidence="10" key="1">
    <citation type="journal article" date="2014" name="Proc. Natl. Acad. Sci. U.S.A.">
        <title>Extensive sampling of basidiomycete genomes demonstrates inadequacy of the white-rot/brown-rot paradigm for wood decay fungi.</title>
        <authorList>
            <person name="Riley R."/>
            <person name="Salamov A.A."/>
            <person name="Brown D.W."/>
            <person name="Nagy L.G."/>
            <person name="Floudas D."/>
            <person name="Held B.W."/>
            <person name="Levasseur A."/>
            <person name="Lombard V."/>
            <person name="Morin E."/>
            <person name="Otillar R."/>
            <person name="Lindquist E.A."/>
            <person name="Sun H."/>
            <person name="LaButti K.M."/>
            <person name="Schmutz J."/>
            <person name="Jabbour D."/>
            <person name="Luo H."/>
            <person name="Baker S.E."/>
            <person name="Pisabarro A.G."/>
            <person name="Walton J.D."/>
            <person name="Blanchette R.A."/>
            <person name="Henrissat B."/>
            <person name="Martin F."/>
            <person name="Cullen D."/>
            <person name="Hibbett D.S."/>
            <person name="Grigoriev I.V."/>
        </authorList>
    </citation>
    <scope>NUCLEOTIDE SEQUENCE [LARGE SCALE GENOMIC DNA]</scope>
    <source>
        <strain evidence="10">PC15</strain>
    </source>
</reference>
<evidence type="ECO:0000256" key="4">
    <source>
        <dbReference type="ARBA" id="ARBA00016009"/>
    </source>
</evidence>
<dbReference type="Pfam" id="PF08617">
    <property type="entry name" value="CGI-121"/>
    <property type="match status" value="1"/>
</dbReference>
<proteinExistence type="inferred from homology"/>
<protein>
    <recommendedName>
        <fullName evidence="4">EKC/KEOPS complex subunit CGI121</fullName>
    </recommendedName>
    <alternativeName>
        <fullName evidence="3">EKC/KEOPS complex subunit cgi121</fullName>
    </alternativeName>
</protein>
<dbReference type="VEuPathDB" id="FungiDB:PLEOSDRAFT_1015291"/>
<evidence type="ECO:0000256" key="7">
    <source>
        <dbReference type="ARBA" id="ARBA00025043"/>
    </source>
</evidence>
<dbReference type="PANTHER" id="PTHR15840">
    <property type="entry name" value="CGI-121 FAMILY MEMBER"/>
    <property type="match status" value="1"/>
</dbReference>
<dbReference type="AlphaFoldDB" id="A0A067NZ30"/>
<dbReference type="GO" id="GO:0005829">
    <property type="term" value="C:cytosol"/>
    <property type="evidence" value="ECO:0007669"/>
    <property type="project" value="TreeGrafter"/>
</dbReference>
<dbReference type="GO" id="GO:0000408">
    <property type="term" value="C:EKC/KEOPS complex"/>
    <property type="evidence" value="ECO:0007669"/>
    <property type="project" value="TreeGrafter"/>
</dbReference>
<accession>A0A067NZ30</accession>
<evidence type="ECO:0000256" key="5">
    <source>
        <dbReference type="ARBA" id="ARBA00022694"/>
    </source>
</evidence>
<evidence type="ECO:0000313" key="10">
    <source>
        <dbReference type="Proteomes" id="UP000027073"/>
    </source>
</evidence>
<dbReference type="InterPro" id="IPR013926">
    <property type="entry name" value="CGI121/TPRKB"/>
</dbReference>
<dbReference type="Gene3D" id="3.30.2380.10">
    <property type="entry name" value="CGI121/TPRKB"/>
    <property type="match status" value="1"/>
</dbReference>
<evidence type="ECO:0000256" key="2">
    <source>
        <dbReference type="ARBA" id="ARBA00005546"/>
    </source>
</evidence>
<dbReference type="PANTHER" id="PTHR15840:SF10">
    <property type="entry name" value="EKC_KEOPS COMPLEX SUBUNIT TPRKB"/>
    <property type="match status" value="1"/>
</dbReference>
<name>A0A067NZ30_PLEO1</name>
<evidence type="ECO:0000313" key="9">
    <source>
        <dbReference type="EMBL" id="KDQ28856.1"/>
    </source>
</evidence>
<dbReference type="InParanoid" id="A0A067NZ30"/>
<dbReference type="STRING" id="1137138.A0A067NZ30"/>
<comment type="function">
    <text evidence="7">Component of the EKC/KEOPS complex that is required for the formation of a threonylcarbamoyl group on adenosine at position 37 (t(6)A37) in tRNAs that read codons beginning with adenine. The complex is probably involved in the transfer of the threonylcarbamoyl moiety of threonylcarbamoyl-AMP (TC-AMP) to the N6 group of A37. CGI121 acts as an allosteric effector that regulates the t(6)A activity of the complex. The EKC/KEOPS complex also promotes both telomere uncapping and telomere elongation. The complex is required for efficient recruitment of transcriptional coactivators. CGI121 is not required for tRNA modification.</text>
</comment>
<dbReference type="OrthoDB" id="329139at2759"/>
<dbReference type="GO" id="GO:0005634">
    <property type="term" value="C:nucleus"/>
    <property type="evidence" value="ECO:0007669"/>
    <property type="project" value="UniProtKB-SubCell"/>
</dbReference>
<comment type="similarity">
    <text evidence="2 8">Belongs to the CGI121/TPRKB family.</text>
</comment>
<feature type="non-terminal residue" evidence="9">
    <location>
        <position position="200"/>
    </location>
</feature>
<organism evidence="9 10">
    <name type="scientific">Pleurotus ostreatus (strain PC15)</name>
    <name type="common">Oyster mushroom</name>
    <dbReference type="NCBI Taxonomy" id="1137138"/>
    <lineage>
        <taxon>Eukaryota</taxon>
        <taxon>Fungi</taxon>
        <taxon>Dikarya</taxon>
        <taxon>Basidiomycota</taxon>
        <taxon>Agaricomycotina</taxon>
        <taxon>Agaricomycetes</taxon>
        <taxon>Agaricomycetidae</taxon>
        <taxon>Agaricales</taxon>
        <taxon>Pleurotineae</taxon>
        <taxon>Pleurotaceae</taxon>
        <taxon>Pleurotus</taxon>
    </lineage>
</organism>
<evidence type="ECO:0000256" key="1">
    <source>
        <dbReference type="ARBA" id="ARBA00004123"/>
    </source>
</evidence>
<keyword evidence="6 8" id="KW-0539">Nucleus</keyword>
<dbReference type="EMBL" id="KL198007">
    <property type="protein sequence ID" value="KDQ28856.1"/>
    <property type="molecule type" value="Genomic_DNA"/>
</dbReference>
<dbReference type="GO" id="GO:0002949">
    <property type="term" value="P:tRNA threonylcarbamoyladenosine modification"/>
    <property type="evidence" value="ECO:0007669"/>
    <property type="project" value="TreeGrafter"/>
</dbReference>
<sequence length="200" mass="22182">METFTNPHFPRNLSVAHVALFAPVNNAKDLRSRIIKAATLDGDEGEQERQAVNFAFIDARLITSRLHLQTAIYQAVMAEAQGALRTKKVHSEIVWILNPTNNITEALRRYGVSDTTRSLLVVRIDGPDLPAERAKKDMDAIISGETVPLDKLQDITEWNAVKKHYKLGQDTAILEAKGDSAREKVLINEIVISSVASKSI</sequence>
<gene>
    <name evidence="9" type="ORF">PLEOSDRAFT_1015291</name>
</gene>
<evidence type="ECO:0000256" key="8">
    <source>
        <dbReference type="RuleBase" id="RU004398"/>
    </source>
</evidence>
<evidence type="ECO:0000256" key="3">
    <source>
        <dbReference type="ARBA" id="ARBA00015316"/>
    </source>
</evidence>
<evidence type="ECO:0000256" key="6">
    <source>
        <dbReference type="ARBA" id="ARBA00023242"/>
    </source>
</evidence>
<dbReference type="SUPFAM" id="SSF143870">
    <property type="entry name" value="PF0523-like"/>
    <property type="match status" value="1"/>
</dbReference>